<feature type="transmembrane region" description="Helical" evidence="1">
    <location>
        <begin position="142"/>
        <end position="162"/>
    </location>
</feature>
<keyword evidence="1" id="KW-1133">Transmembrane helix</keyword>
<feature type="transmembrane region" description="Helical" evidence="1">
    <location>
        <begin position="384"/>
        <end position="406"/>
    </location>
</feature>
<organism evidence="2 3">
    <name type="scientific">Noviherbaspirillum pedocola</name>
    <dbReference type="NCBI Taxonomy" id="2801341"/>
    <lineage>
        <taxon>Bacteria</taxon>
        <taxon>Pseudomonadati</taxon>
        <taxon>Pseudomonadota</taxon>
        <taxon>Betaproteobacteria</taxon>
        <taxon>Burkholderiales</taxon>
        <taxon>Oxalobacteraceae</taxon>
        <taxon>Noviherbaspirillum</taxon>
    </lineage>
</organism>
<gene>
    <name evidence="2" type="ORF">JJB74_02725</name>
</gene>
<feature type="transmembrane region" description="Helical" evidence="1">
    <location>
        <begin position="12"/>
        <end position="28"/>
    </location>
</feature>
<sequence>MSQLARRMQYGLLLLPLVIVLAVYWPILNYGKVWDDWLLLGEFGHYKEPALWWRFLANPLPFSENYFRPLVVFSFILEGYFGLTDSFSHLLNILIHGANSALLILLAERMWPKGQDARLNRIVATGVGIVYALHPAMSEGTIWIAGRFDLLVTTFILLALLADSAVRSAPQRAFIVGLCFFAALLCKEMAITLPILLVLLHAARSTQTGIHYLFTRERLQVYAALLLALAAYACVRYASLGYFLTSEPEMAFLQLGTTLQRMLLIGAALWGYLCTMLMPLSGIAPLHYTSLPIPVSDMSAWLGLFLLAFIIGLGLLLARRQAWRLPILCLGAALVSLLPVLHITAVPMLLGNTLTADRATMVPILFLSLAIGGAIVMHANRNGFALAGLVAAVWMILSVFIIRAILPLWSSDLVLWHWLSTDNPACSMCHTNYGRHLIYGLSPEMGLKEADLGLARAQQPWQLATAHDVRSRALAKLGRNDEAIAAATAAFDAEPVQKQKAQFLVQRISLLTKAGRYDEASADLGKALALKGPSDHTLIGLLGDLALATDRPDIARNLYKQAFEFSTPTIRSAKLASADDPVKWQRLGDLFAAQHATADAEAAYKEARRLGKAN</sequence>
<name>A0A934SQ95_9BURK</name>
<dbReference type="AlphaFoldDB" id="A0A934SQ95"/>
<evidence type="ECO:0008006" key="4">
    <source>
        <dbReference type="Google" id="ProtNLM"/>
    </source>
</evidence>
<keyword evidence="1" id="KW-0812">Transmembrane</keyword>
<keyword evidence="3" id="KW-1185">Reference proteome</keyword>
<evidence type="ECO:0000313" key="3">
    <source>
        <dbReference type="Proteomes" id="UP000622890"/>
    </source>
</evidence>
<dbReference type="Proteomes" id="UP000622890">
    <property type="component" value="Unassembled WGS sequence"/>
</dbReference>
<feature type="transmembrane region" description="Helical" evidence="1">
    <location>
        <begin position="263"/>
        <end position="286"/>
    </location>
</feature>
<dbReference type="RefSeq" id="WP_234483596.1">
    <property type="nucleotide sequence ID" value="NZ_JAEPBG010000001.1"/>
</dbReference>
<dbReference type="GO" id="GO:0000030">
    <property type="term" value="F:mannosyltransferase activity"/>
    <property type="evidence" value="ECO:0007669"/>
    <property type="project" value="TreeGrafter"/>
</dbReference>
<evidence type="ECO:0000313" key="2">
    <source>
        <dbReference type="EMBL" id="MBK4733522.1"/>
    </source>
</evidence>
<evidence type="ECO:0000256" key="1">
    <source>
        <dbReference type="SAM" id="Phobius"/>
    </source>
</evidence>
<dbReference type="SUPFAM" id="SSF48452">
    <property type="entry name" value="TPR-like"/>
    <property type="match status" value="1"/>
</dbReference>
<dbReference type="PANTHER" id="PTHR44216:SF3">
    <property type="entry name" value="PROTEIN O-MANNOSYL-TRANSFERASE TMTC2"/>
    <property type="match status" value="1"/>
</dbReference>
<dbReference type="InterPro" id="IPR052384">
    <property type="entry name" value="TMTC_O-mannosyltransferase"/>
</dbReference>
<feature type="transmembrane region" description="Helical" evidence="1">
    <location>
        <begin position="298"/>
        <end position="318"/>
    </location>
</feature>
<dbReference type="InterPro" id="IPR011990">
    <property type="entry name" value="TPR-like_helical_dom_sf"/>
</dbReference>
<feature type="transmembrane region" description="Helical" evidence="1">
    <location>
        <begin position="174"/>
        <end position="201"/>
    </location>
</feature>
<proteinExistence type="predicted"/>
<dbReference type="EMBL" id="JAEPBG010000001">
    <property type="protein sequence ID" value="MBK4733522.1"/>
    <property type="molecule type" value="Genomic_DNA"/>
</dbReference>
<dbReference type="Gene3D" id="1.25.40.10">
    <property type="entry name" value="Tetratricopeptide repeat domain"/>
    <property type="match status" value="1"/>
</dbReference>
<accession>A0A934SQ95</accession>
<feature type="transmembrane region" description="Helical" evidence="1">
    <location>
        <begin position="119"/>
        <end position="136"/>
    </location>
</feature>
<protein>
    <recommendedName>
        <fullName evidence="4">Tetratricopeptide repeat protein</fullName>
    </recommendedName>
</protein>
<feature type="transmembrane region" description="Helical" evidence="1">
    <location>
        <begin position="358"/>
        <end position="377"/>
    </location>
</feature>
<dbReference type="PANTHER" id="PTHR44216">
    <property type="entry name" value="PROTEIN O-MANNOSYL-TRANSFERASE TMTC2"/>
    <property type="match status" value="1"/>
</dbReference>
<feature type="transmembrane region" description="Helical" evidence="1">
    <location>
        <begin position="87"/>
        <end position="107"/>
    </location>
</feature>
<feature type="transmembrane region" description="Helical" evidence="1">
    <location>
        <begin position="325"/>
        <end position="346"/>
    </location>
</feature>
<reference evidence="2" key="1">
    <citation type="submission" date="2021-01" db="EMBL/GenBank/DDBJ databases">
        <title>Genome sequence of strain Noviherbaspirillum sp. DKR-6.</title>
        <authorList>
            <person name="Chaudhary D.K."/>
        </authorList>
    </citation>
    <scope>NUCLEOTIDE SEQUENCE</scope>
    <source>
        <strain evidence="2">DKR-6</strain>
    </source>
</reference>
<feature type="transmembrane region" description="Helical" evidence="1">
    <location>
        <begin position="221"/>
        <end position="243"/>
    </location>
</feature>
<dbReference type="GO" id="GO:0035269">
    <property type="term" value="P:protein O-linked glycosylation via mannose"/>
    <property type="evidence" value="ECO:0007669"/>
    <property type="project" value="TreeGrafter"/>
</dbReference>
<comment type="caution">
    <text evidence="2">The sequence shown here is derived from an EMBL/GenBank/DDBJ whole genome shotgun (WGS) entry which is preliminary data.</text>
</comment>
<keyword evidence="1" id="KW-0472">Membrane</keyword>